<dbReference type="Proteomes" id="UP000325577">
    <property type="component" value="Linkage Group LG19"/>
</dbReference>
<dbReference type="OrthoDB" id="1738530at2759"/>
<gene>
    <name evidence="1" type="ORF">F0562_032924</name>
</gene>
<proteinExistence type="predicted"/>
<organism evidence="1 2">
    <name type="scientific">Nyssa sinensis</name>
    <dbReference type="NCBI Taxonomy" id="561372"/>
    <lineage>
        <taxon>Eukaryota</taxon>
        <taxon>Viridiplantae</taxon>
        <taxon>Streptophyta</taxon>
        <taxon>Embryophyta</taxon>
        <taxon>Tracheophyta</taxon>
        <taxon>Spermatophyta</taxon>
        <taxon>Magnoliopsida</taxon>
        <taxon>eudicotyledons</taxon>
        <taxon>Gunneridae</taxon>
        <taxon>Pentapetalae</taxon>
        <taxon>asterids</taxon>
        <taxon>Cornales</taxon>
        <taxon>Nyssaceae</taxon>
        <taxon>Nyssa</taxon>
    </lineage>
</organism>
<dbReference type="EMBL" id="CM018042">
    <property type="protein sequence ID" value="KAA8532959.1"/>
    <property type="molecule type" value="Genomic_DNA"/>
</dbReference>
<evidence type="ECO:0000313" key="1">
    <source>
        <dbReference type="EMBL" id="KAA8532959.1"/>
    </source>
</evidence>
<evidence type="ECO:0000313" key="2">
    <source>
        <dbReference type="Proteomes" id="UP000325577"/>
    </source>
</evidence>
<protein>
    <submittedName>
        <fullName evidence="1">Uncharacterized protein</fullName>
    </submittedName>
</protein>
<sequence>MGIDPVTHKPKSDALGSGQWKGTANLSHMAQWESARLEAEARLVRESKMERVEMNSVQFQDQIMAFSMDSLWTHEGSANALLPNFMEGITADILLENSSDHNSLNFSGNSNNDGGSCGGSGSGGDFEENKNYWNSILNMVNSTTTGSSPVMI</sequence>
<name>A0A5J5ARP3_9ASTE</name>
<dbReference type="AlphaFoldDB" id="A0A5J5ARP3"/>
<reference evidence="1 2" key="1">
    <citation type="submission" date="2019-09" db="EMBL/GenBank/DDBJ databases">
        <title>A chromosome-level genome assembly of the Chinese tupelo Nyssa sinensis.</title>
        <authorList>
            <person name="Yang X."/>
            <person name="Kang M."/>
            <person name="Yang Y."/>
            <person name="Xiong H."/>
            <person name="Wang M."/>
            <person name="Zhang Z."/>
            <person name="Wang Z."/>
            <person name="Wu H."/>
            <person name="Ma T."/>
            <person name="Liu J."/>
            <person name="Xi Z."/>
        </authorList>
    </citation>
    <scope>NUCLEOTIDE SEQUENCE [LARGE SCALE GENOMIC DNA]</scope>
    <source>
        <strain evidence="1">J267</strain>
        <tissue evidence="1">Leaf</tissue>
    </source>
</reference>
<accession>A0A5J5ARP3</accession>
<keyword evidence="2" id="KW-1185">Reference proteome</keyword>